<name>A0A5R9KY18_9BACT</name>
<proteinExistence type="predicted"/>
<organism evidence="9 10">
    <name type="scientific">Dyadobacter luticola</name>
    <dbReference type="NCBI Taxonomy" id="1979387"/>
    <lineage>
        <taxon>Bacteria</taxon>
        <taxon>Pseudomonadati</taxon>
        <taxon>Bacteroidota</taxon>
        <taxon>Cytophagia</taxon>
        <taxon>Cytophagales</taxon>
        <taxon>Spirosomataceae</taxon>
        <taxon>Dyadobacter</taxon>
    </lineage>
</organism>
<evidence type="ECO:0000259" key="8">
    <source>
        <dbReference type="Pfam" id="PF12704"/>
    </source>
</evidence>
<evidence type="ECO:0000256" key="6">
    <source>
        <dbReference type="SAM" id="Phobius"/>
    </source>
</evidence>
<accession>A0A5R9KY18</accession>
<dbReference type="PANTHER" id="PTHR30572:SF18">
    <property type="entry name" value="ABC-TYPE MACROLIDE FAMILY EXPORT SYSTEM PERMEASE COMPONENT 2"/>
    <property type="match status" value="1"/>
</dbReference>
<keyword evidence="2" id="KW-1003">Cell membrane</keyword>
<feature type="transmembrane region" description="Helical" evidence="6">
    <location>
        <begin position="421"/>
        <end position="441"/>
    </location>
</feature>
<comment type="caution">
    <text evidence="9">The sequence shown here is derived from an EMBL/GenBank/DDBJ whole genome shotgun (WGS) entry which is preliminary data.</text>
</comment>
<feature type="transmembrane region" description="Helical" evidence="6">
    <location>
        <begin position="279"/>
        <end position="301"/>
    </location>
</feature>
<dbReference type="RefSeq" id="WP_138366391.1">
    <property type="nucleotide sequence ID" value="NZ_VCEJ01000004.1"/>
</dbReference>
<comment type="subcellular location">
    <subcellularLocation>
        <location evidence="1">Cell membrane</location>
        <topology evidence="1">Multi-pass membrane protein</topology>
    </subcellularLocation>
</comment>
<evidence type="ECO:0000313" key="10">
    <source>
        <dbReference type="Proteomes" id="UP000306402"/>
    </source>
</evidence>
<keyword evidence="5 6" id="KW-0472">Membrane</keyword>
<sequence>MLRHNLKIAFRNLAINKTYSSINIIGLALGMAVSVLIMSFVMHELSYDKFHKNHEQIFRVLAKIDMNGENLQMTGFSPKFAPTLKSSGSHVQDFVRVLPSYDKVVMKNPKDNHVAYEEHFMFTDPSLFNVFSFKLKYGDPKRILDKPFTLIISERAAKKYFGKENPIGKVLLYDGIHAMQVAGIAENPPSNSSLQFDFVTSILTYPQLSEQNKKNFDNAGVFTTYLFLDSEKSVASVEKTIKKQNTNPDAFDAKAAYTLEPFAGIHLGNDFNASGNTGLILIFAGIAGLILFLALFNYMSLTTARATLRSKEVAVRKVVGSGRKGLMKQFYAESVLLCVIAFVLSFGFVQLFMQPFFNLLDLHIDTAFLVSPSFIAFLFALLVVTAILAGSYPALVLSAFNPLEVLKGRFSGNRGGAALRRLFMVFQFTVSIALIVCSLVVRHQLNFMQNKQLGLYKDQVLAIPISKSLEKNYFALRNEIRDQAGVRNVTTTNSELFKGFNIWFAKNLTTQKDVGIVSMMTDNQFVNTLGLKWKTAPVAGNYKNRSHVLLNETAIKELGIKGNPIGQKVIDNEIAGIVKDFNYDSPAQGIHGVGVFIVSDTTNILKFGGASAIIYARLDAKSNVKEKVEAIGDIFKKYELDKPFEYYFLNDAFNETFKTQIRMSKTFSVFTGVAIFIACMGLFGLVTFTAQTRTKEIGIRKVLGASVAGIVAMISKDFVKLILISIVIALPAAWYFMDKWLQDFSYRITIPVWIYLVASILAVAVALLTISFQSIKAALVNPVESLKSE</sequence>
<evidence type="ECO:0000256" key="3">
    <source>
        <dbReference type="ARBA" id="ARBA00022692"/>
    </source>
</evidence>
<dbReference type="GO" id="GO:0005886">
    <property type="term" value="C:plasma membrane"/>
    <property type="evidence" value="ECO:0007669"/>
    <property type="project" value="UniProtKB-SubCell"/>
</dbReference>
<dbReference type="EMBL" id="VCEJ01000004">
    <property type="protein sequence ID" value="TLV01019.1"/>
    <property type="molecule type" value="Genomic_DNA"/>
</dbReference>
<evidence type="ECO:0000259" key="7">
    <source>
        <dbReference type="Pfam" id="PF02687"/>
    </source>
</evidence>
<feature type="transmembrane region" description="Helical" evidence="6">
    <location>
        <begin position="21"/>
        <end position="42"/>
    </location>
</feature>
<feature type="transmembrane region" description="Helical" evidence="6">
    <location>
        <begin position="752"/>
        <end position="772"/>
    </location>
</feature>
<gene>
    <name evidence="9" type="ORF">FEN17_16275</name>
</gene>
<feature type="domain" description="ABC3 transporter permease C-terminal" evidence="7">
    <location>
        <begin position="286"/>
        <end position="402"/>
    </location>
</feature>
<feature type="transmembrane region" description="Helical" evidence="6">
    <location>
        <begin position="373"/>
        <end position="400"/>
    </location>
</feature>
<keyword evidence="4 6" id="KW-1133">Transmembrane helix</keyword>
<feature type="transmembrane region" description="Helical" evidence="6">
    <location>
        <begin position="667"/>
        <end position="690"/>
    </location>
</feature>
<dbReference type="InterPro" id="IPR050250">
    <property type="entry name" value="Macrolide_Exporter_MacB"/>
</dbReference>
<dbReference type="AlphaFoldDB" id="A0A5R9KY18"/>
<dbReference type="OrthoDB" id="5933722at2"/>
<evidence type="ECO:0000256" key="5">
    <source>
        <dbReference type="ARBA" id="ARBA00023136"/>
    </source>
</evidence>
<keyword evidence="3 6" id="KW-0812">Transmembrane</keyword>
<feature type="domain" description="MacB-like periplasmic core" evidence="8">
    <location>
        <begin position="20"/>
        <end position="243"/>
    </location>
</feature>
<reference evidence="9 10" key="1">
    <citation type="submission" date="2019-05" db="EMBL/GenBank/DDBJ databases">
        <authorList>
            <person name="Qu J.-H."/>
        </authorList>
    </citation>
    <scope>NUCLEOTIDE SEQUENCE [LARGE SCALE GENOMIC DNA]</scope>
    <source>
        <strain evidence="9 10">T17</strain>
    </source>
</reference>
<dbReference type="Pfam" id="PF02687">
    <property type="entry name" value="FtsX"/>
    <property type="match status" value="2"/>
</dbReference>
<evidence type="ECO:0000256" key="1">
    <source>
        <dbReference type="ARBA" id="ARBA00004651"/>
    </source>
</evidence>
<evidence type="ECO:0000256" key="4">
    <source>
        <dbReference type="ARBA" id="ARBA00022989"/>
    </source>
</evidence>
<dbReference type="Pfam" id="PF12704">
    <property type="entry name" value="MacB_PCD"/>
    <property type="match status" value="1"/>
</dbReference>
<evidence type="ECO:0000313" key="9">
    <source>
        <dbReference type="EMBL" id="TLV01019.1"/>
    </source>
</evidence>
<dbReference type="GO" id="GO:0022857">
    <property type="term" value="F:transmembrane transporter activity"/>
    <property type="evidence" value="ECO:0007669"/>
    <property type="project" value="TreeGrafter"/>
</dbReference>
<feature type="transmembrane region" description="Helical" evidence="6">
    <location>
        <begin position="718"/>
        <end position="737"/>
    </location>
</feature>
<protein>
    <submittedName>
        <fullName evidence="9">FtsX-like permease family protein</fullName>
    </submittedName>
</protein>
<dbReference type="Proteomes" id="UP000306402">
    <property type="component" value="Unassembled WGS sequence"/>
</dbReference>
<feature type="domain" description="ABC3 transporter permease C-terminal" evidence="7">
    <location>
        <begin position="669"/>
        <end position="778"/>
    </location>
</feature>
<dbReference type="PANTHER" id="PTHR30572">
    <property type="entry name" value="MEMBRANE COMPONENT OF TRANSPORTER-RELATED"/>
    <property type="match status" value="1"/>
</dbReference>
<dbReference type="InterPro" id="IPR025857">
    <property type="entry name" value="MacB_PCD"/>
</dbReference>
<evidence type="ECO:0000256" key="2">
    <source>
        <dbReference type="ARBA" id="ARBA00022475"/>
    </source>
</evidence>
<keyword evidence="10" id="KW-1185">Reference proteome</keyword>
<dbReference type="InterPro" id="IPR003838">
    <property type="entry name" value="ABC3_permease_C"/>
</dbReference>
<feature type="transmembrane region" description="Helical" evidence="6">
    <location>
        <begin position="330"/>
        <end position="353"/>
    </location>
</feature>